<organism evidence="2 3">
    <name type="scientific">Desulforamulus profundi</name>
    <dbReference type="NCBI Taxonomy" id="1383067"/>
    <lineage>
        <taxon>Bacteria</taxon>
        <taxon>Bacillati</taxon>
        <taxon>Bacillota</taxon>
        <taxon>Clostridia</taxon>
        <taxon>Eubacteriales</taxon>
        <taxon>Peptococcaceae</taxon>
        <taxon>Desulforamulus</taxon>
    </lineage>
</organism>
<keyword evidence="1" id="KW-0812">Transmembrane</keyword>
<keyword evidence="1" id="KW-0472">Membrane</keyword>
<dbReference type="AlphaFoldDB" id="A0A2C6MD15"/>
<accession>A0A2C6MD15</accession>
<dbReference type="EMBL" id="AWQQ01000032">
    <property type="protein sequence ID" value="PHJ39159.1"/>
    <property type="molecule type" value="Genomic_DNA"/>
</dbReference>
<gene>
    <name evidence="2" type="ORF">P378_05140</name>
</gene>
<dbReference type="Proteomes" id="UP000222564">
    <property type="component" value="Unassembled WGS sequence"/>
</dbReference>
<keyword evidence="1" id="KW-1133">Transmembrane helix</keyword>
<evidence type="ECO:0000313" key="2">
    <source>
        <dbReference type="EMBL" id="PHJ39159.1"/>
    </source>
</evidence>
<evidence type="ECO:0000256" key="1">
    <source>
        <dbReference type="SAM" id="Phobius"/>
    </source>
</evidence>
<name>A0A2C6MD15_9FIRM</name>
<feature type="transmembrane region" description="Helical" evidence="1">
    <location>
        <begin position="12"/>
        <end position="40"/>
    </location>
</feature>
<reference evidence="2 3" key="1">
    <citation type="submission" date="2013-09" db="EMBL/GenBank/DDBJ databases">
        <title>Biodegradation of hydrocarbons in the deep terrestrial subsurface : characterization of a microbial consortium composed of two Desulfotomaculum species originating from a deep geological formation.</title>
        <authorList>
            <person name="Aullo T."/>
            <person name="Berlendis S."/>
            <person name="Lascourreges J.-F."/>
            <person name="Dessort D."/>
            <person name="Saint-Laurent S."/>
            <person name="Schraauwers B."/>
            <person name="Mas J."/>
            <person name="Magot M."/>
            <person name="Ranchou-Peyruse A."/>
        </authorList>
    </citation>
    <scope>NUCLEOTIDE SEQUENCE [LARGE SCALE GENOMIC DNA]</scope>
    <source>
        <strain evidence="2 3">Bs107</strain>
    </source>
</reference>
<evidence type="ECO:0000313" key="3">
    <source>
        <dbReference type="Proteomes" id="UP000222564"/>
    </source>
</evidence>
<comment type="caution">
    <text evidence="2">The sequence shown here is derived from an EMBL/GenBank/DDBJ whole genome shotgun (WGS) entry which is preliminary data.</text>
</comment>
<proteinExistence type="predicted"/>
<feature type="transmembrane region" description="Helical" evidence="1">
    <location>
        <begin position="52"/>
        <end position="71"/>
    </location>
</feature>
<feature type="transmembrane region" description="Helical" evidence="1">
    <location>
        <begin position="77"/>
        <end position="96"/>
    </location>
</feature>
<keyword evidence="3" id="KW-1185">Reference proteome</keyword>
<sequence length="102" mass="11986">MSHSYLYESSLIILINTLLFLGLFLLNLNMEYILFGLFKIKNIFPKIKYINVIRRLGMLFIYEIFSIFVGSKINKPLYLGVINHVNVFIFFTLLSLRVSKSK</sequence>
<protein>
    <submittedName>
        <fullName evidence="2">Uncharacterized protein</fullName>
    </submittedName>
</protein>